<dbReference type="AlphaFoldDB" id="A0A251TPV2"/>
<evidence type="ECO:0000313" key="1">
    <source>
        <dbReference type="EMBL" id="OTG13157.1"/>
    </source>
</evidence>
<organism evidence="1 2">
    <name type="scientific">Helianthus annuus</name>
    <name type="common">Common sunflower</name>
    <dbReference type="NCBI Taxonomy" id="4232"/>
    <lineage>
        <taxon>Eukaryota</taxon>
        <taxon>Viridiplantae</taxon>
        <taxon>Streptophyta</taxon>
        <taxon>Embryophyta</taxon>
        <taxon>Tracheophyta</taxon>
        <taxon>Spermatophyta</taxon>
        <taxon>Magnoliopsida</taxon>
        <taxon>eudicotyledons</taxon>
        <taxon>Gunneridae</taxon>
        <taxon>Pentapetalae</taxon>
        <taxon>asterids</taxon>
        <taxon>campanulids</taxon>
        <taxon>Asterales</taxon>
        <taxon>Asteraceae</taxon>
        <taxon>Asteroideae</taxon>
        <taxon>Heliantheae alliance</taxon>
        <taxon>Heliantheae</taxon>
        <taxon>Helianthus</taxon>
    </lineage>
</organism>
<sequence>MLVVRIKDSRNWYGQHKQNSQKLTCAEATVSYGTTVTYGRGQKATVNYPCVTVEP</sequence>
<reference evidence="2" key="1">
    <citation type="journal article" date="2017" name="Nature">
        <title>The sunflower genome provides insights into oil metabolism, flowering and Asterid evolution.</title>
        <authorList>
            <person name="Badouin H."/>
            <person name="Gouzy J."/>
            <person name="Grassa C.J."/>
            <person name="Murat F."/>
            <person name="Staton S.E."/>
            <person name="Cottret L."/>
            <person name="Lelandais-Briere C."/>
            <person name="Owens G.L."/>
            <person name="Carrere S."/>
            <person name="Mayjonade B."/>
            <person name="Legrand L."/>
            <person name="Gill N."/>
            <person name="Kane N.C."/>
            <person name="Bowers J.E."/>
            <person name="Hubner S."/>
            <person name="Bellec A."/>
            <person name="Berard A."/>
            <person name="Berges H."/>
            <person name="Blanchet N."/>
            <person name="Boniface M.C."/>
            <person name="Brunel D."/>
            <person name="Catrice O."/>
            <person name="Chaidir N."/>
            <person name="Claudel C."/>
            <person name="Donnadieu C."/>
            <person name="Faraut T."/>
            <person name="Fievet G."/>
            <person name="Helmstetter N."/>
            <person name="King M."/>
            <person name="Knapp S.J."/>
            <person name="Lai Z."/>
            <person name="Le Paslier M.C."/>
            <person name="Lippi Y."/>
            <person name="Lorenzon L."/>
            <person name="Mandel J.R."/>
            <person name="Marage G."/>
            <person name="Marchand G."/>
            <person name="Marquand E."/>
            <person name="Bret-Mestries E."/>
            <person name="Morien E."/>
            <person name="Nambeesan S."/>
            <person name="Nguyen T."/>
            <person name="Pegot-Espagnet P."/>
            <person name="Pouilly N."/>
            <person name="Raftis F."/>
            <person name="Sallet E."/>
            <person name="Schiex T."/>
            <person name="Thomas J."/>
            <person name="Vandecasteele C."/>
            <person name="Vares D."/>
            <person name="Vear F."/>
            <person name="Vautrin S."/>
            <person name="Crespi M."/>
            <person name="Mangin B."/>
            <person name="Burke J.M."/>
            <person name="Salse J."/>
            <person name="Munos S."/>
            <person name="Vincourt P."/>
            <person name="Rieseberg L.H."/>
            <person name="Langlade N.B."/>
        </authorList>
    </citation>
    <scope>NUCLEOTIDE SEQUENCE [LARGE SCALE GENOMIC DNA]</scope>
    <source>
        <strain evidence="2">cv. SF193</strain>
    </source>
</reference>
<evidence type="ECO:0000313" key="2">
    <source>
        <dbReference type="Proteomes" id="UP000215914"/>
    </source>
</evidence>
<keyword evidence="2" id="KW-1185">Reference proteome</keyword>
<gene>
    <name evidence="1" type="ORF">HannXRQ_Chr10g0317491</name>
</gene>
<accession>A0A251TPV2</accession>
<protein>
    <submittedName>
        <fullName evidence="1">Uncharacterized protein</fullName>
    </submittedName>
</protein>
<proteinExistence type="predicted"/>
<dbReference type="Proteomes" id="UP000215914">
    <property type="component" value="Chromosome 10"/>
</dbReference>
<dbReference type="InParanoid" id="A0A251TPV2"/>
<dbReference type="EMBL" id="CM007899">
    <property type="protein sequence ID" value="OTG13157.1"/>
    <property type="molecule type" value="Genomic_DNA"/>
</dbReference>
<name>A0A251TPV2_HELAN</name>